<feature type="transmembrane region" description="Helical" evidence="2">
    <location>
        <begin position="50"/>
        <end position="69"/>
    </location>
</feature>
<dbReference type="InterPro" id="IPR008613">
    <property type="entry name" value="Excalibur_Ca-bd_domain"/>
</dbReference>
<keyword evidence="5" id="KW-1185">Reference proteome</keyword>
<sequence length="455" mass="46574">MRNPFGHSPATNFSPEGPKRRGIDRSTWIAVAVALLTIVVADTANLAGGGLGSLALVLLATGLYALISGRPSWLRLPDRRAAGITIGISVVTLIAGFLLNPPAGAPDTSAAAGKTAVSEPAETSSPSPTPTPRPSTTKAPAPTPSPTPDVAPLDTDEVPAVTVQGAVAPQSQPAAGTKALALLETLAIKGRAPKTGYDRDQFGTAWADVDRNGCDTRNDILKLQLYDIVFANSVPCKVAAGVLDDPYTATTIRFIRGQATSSAVQIDHVVALSDAWQKGAQQLSAEQRMAFANDPLNLQATDGPTNQQKGDGDAATWLPPNKAFRCTYVATQISVKATYGLWVTQAEHDAMASVLGSCGDIDAPTNVQPPVAEPDPAPAQPAPVPAAPAPAPAPAPVAPAPAPVVPAPVAPVPAPAPYYPNCAAVRAAGMAPINISTPGYGPHLDRDGDGWGCDS</sequence>
<dbReference type="PRINTS" id="PR01217">
    <property type="entry name" value="PRICHEXTENSN"/>
</dbReference>
<proteinExistence type="predicted"/>
<evidence type="ECO:0000313" key="4">
    <source>
        <dbReference type="EMBL" id="TDK26594.1"/>
    </source>
</evidence>
<name>A0A4R5TZ83_9MICC</name>
<accession>A0A4R5TZ83</accession>
<dbReference type="Pfam" id="PF05901">
    <property type="entry name" value="Excalibur"/>
    <property type="match status" value="1"/>
</dbReference>
<feature type="region of interest" description="Disordered" evidence="1">
    <location>
        <begin position="106"/>
        <end position="154"/>
    </location>
</feature>
<evidence type="ECO:0000256" key="1">
    <source>
        <dbReference type="SAM" id="MobiDB-lite"/>
    </source>
</evidence>
<dbReference type="OrthoDB" id="5196645at2"/>
<dbReference type="InterPro" id="IPR011089">
    <property type="entry name" value="GmrSD_C"/>
</dbReference>
<evidence type="ECO:0000256" key="2">
    <source>
        <dbReference type="SAM" id="Phobius"/>
    </source>
</evidence>
<feature type="region of interest" description="Disordered" evidence="1">
    <location>
        <begin position="436"/>
        <end position="455"/>
    </location>
</feature>
<keyword evidence="2" id="KW-1133">Transmembrane helix</keyword>
<dbReference type="PANTHER" id="PTHR24094">
    <property type="entry name" value="SECRETED PROTEIN"/>
    <property type="match status" value="1"/>
</dbReference>
<dbReference type="AlphaFoldDB" id="A0A4R5TZ83"/>
<dbReference type="SMART" id="SM00894">
    <property type="entry name" value="Excalibur"/>
    <property type="match status" value="1"/>
</dbReference>
<dbReference type="EMBL" id="SMTK01000002">
    <property type="protein sequence ID" value="TDK26594.1"/>
    <property type="molecule type" value="Genomic_DNA"/>
</dbReference>
<protein>
    <submittedName>
        <fullName evidence="4">DUF1524 domain-containing protein</fullName>
    </submittedName>
</protein>
<feature type="transmembrane region" description="Helical" evidence="2">
    <location>
        <begin position="81"/>
        <end position="99"/>
    </location>
</feature>
<keyword evidence="2" id="KW-0472">Membrane</keyword>
<feature type="domain" description="Excalibur calcium-binding" evidence="3">
    <location>
        <begin position="418"/>
        <end position="454"/>
    </location>
</feature>
<feature type="region of interest" description="Disordered" evidence="1">
    <location>
        <begin position="364"/>
        <end position="396"/>
    </location>
</feature>
<dbReference type="Pfam" id="PF07510">
    <property type="entry name" value="GmrSD_C"/>
    <property type="match status" value="1"/>
</dbReference>
<evidence type="ECO:0000313" key="5">
    <source>
        <dbReference type="Proteomes" id="UP000295411"/>
    </source>
</evidence>
<feature type="region of interest" description="Disordered" evidence="1">
    <location>
        <begin position="296"/>
        <end position="316"/>
    </location>
</feature>
<reference evidence="4 5" key="1">
    <citation type="submission" date="2019-03" db="EMBL/GenBank/DDBJ databases">
        <title>Arthrobacter sp. nov., an bacterium isolated from biocrust in Mu Us Desert.</title>
        <authorList>
            <person name="Lixiong L."/>
        </authorList>
    </citation>
    <scope>NUCLEOTIDE SEQUENCE [LARGE SCALE GENOMIC DNA]</scope>
    <source>
        <strain evidence="4 5">SLN-3</strain>
    </source>
</reference>
<feature type="region of interest" description="Disordered" evidence="1">
    <location>
        <begin position="1"/>
        <end position="20"/>
    </location>
</feature>
<comment type="caution">
    <text evidence="4">The sequence shown here is derived from an EMBL/GenBank/DDBJ whole genome shotgun (WGS) entry which is preliminary data.</text>
</comment>
<dbReference type="PANTHER" id="PTHR24094:SF15">
    <property type="entry name" value="AMP-DEPENDENT SYNTHETASE_LIGASE DOMAIN-CONTAINING PROTEIN-RELATED"/>
    <property type="match status" value="1"/>
</dbReference>
<feature type="compositionally biased region" description="Pro residues" evidence="1">
    <location>
        <begin position="371"/>
        <end position="396"/>
    </location>
</feature>
<feature type="compositionally biased region" description="Polar residues" evidence="1">
    <location>
        <begin position="296"/>
        <end position="309"/>
    </location>
</feature>
<organism evidence="4 5">
    <name type="scientific">Arthrobacter crusticola</name>
    <dbReference type="NCBI Taxonomy" id="2547960"/>
    <lineage>
        <taxon>Bacteria</taxon>
        <taxon>Bacillati</taxon>
        <taxon>Actinomycetota</taxon>
        <taxon>Actinomycetes</taxon>
        <taxon>Micrococcales</taxon>
        <taxon>Micrococcaceae</taxon>
        <taxon>Arthrobacter</taxon>
    </lineage>
</organism>
<dbReference type="Proteomes" id="UP000295411">
    <property type="component" value="Unassembled WGS sequence"/>
</dbReference>
<evidence type="ECO:0000259" key="3">
    <source>
        <dbReference type="SMART" id="SM00894"/>
    </source>
</evidence>
<keyword evidence="2" id="KW-0812">Transmembrane</keyword>
<gene>
    <name evidence="4" type="ORF">E2F48_05235</name>
</gene>